<protein>
    <recommendedName>
        <fullName evidence="3">Phosphoglycerate mutase</fullName>
    </recommendedName>
</protein>
<dbReference type="Gene3D" id="3.40.50.1240">
    <property type="entry name" value="Phosphoglycerate mutase-like"/>
    <property type="match status" value="1"/>
</dbReference>
<reference evidence="1 2" key="1">
    <citation type="submission" date="2014-11" db="EMBL/GenBank/DDBJ databases">
        <title>A Rickettsiales Symbiont of Amoebae With Ancient Features.</title>
        <authorList>
            <person name="Schulz F."/>
            <person name="Martijn J."/>
            <person name="Wascher F."/>
            <person name="Kostanjsek R."/>
            <person name="Ettema T.J."/>
            <person name="Horn M."/>
        </authorList>
    </citation>
    <scope>NUCLEOTIDE SEQUENCE [LARGE SCALE GENOMIC DNA]</scope>
    <source>
        <strain evidence="1 2">UWC36</strain>
    </source>
</reference>
<dbReference type="InterPro" id="IPR029033">
    <property type="entry name" value="His_PPase_superfam"/>
</dbReference>
<name>A0A0C1QIN0_9RICK</name>
<dbReference type="RefSeq" id="WP_039456468.1">
    <property type="nucleotide sequence ID" value="NZ_JSWE01000096.1"/>
</dbReference>
<organism evidence="1 2">
    <name type="scientific">Candidatus Jidaibacter acanthamoebae</name>
    <dbReference type="NCBI Taxonomy" id="86105"/>
    <lineage>
        <taxon>Bacteria</taxon>
        <taxon>Pseudomonadati</taxon>
        <taxon>Pseudomonadota</taxon>
        <taxon>Alphaproteobacteria</taxon>
        <taxon>Rickettsiales</taxon>
        <taxon>Candidatus Midichloriaceae</taxon>
        <taxon>Candidatus Jidaibacter</taxon>
    </lineage>
</organism>
<dbReference type="EMBL" id="JSWE01000096">
    <property type="protein sequence ID" value="KIE05374.1"/>
    <property type="molecule type" value="Genomic_DNA"/>
</dbReference>
<evidence type="ECO:0008006" key="3">
    <source>
        <dbReference type="Google" id="ProtNLM"/>
    </source>
</evidence>
<dbReference type="CDD" id="cd07040">
    <property type="entry name" value="HP"/>
    <property type="match status" value="1"/>
</dbReference>
<dbReference type="AlphaFoldDB" id="A0A0C1QIN0"/>
<proteinExistence type="predicted"/>
<dbReference type="SUPFAM" id="SSF53254">
    <property type="entry name" value="Phosphoglycerate mutase-like"/>
    <property type="match status" value="1"/>
</dbReference>
<dbReference type="STRING" id="86105.NF27_DT01480"/>
<comment type="caution">
    <text evidence="1">The sequence shown here is derived from an EMBL/GenBank/DDBJ whole genome shotgun (WGS) entry which is preliminary data.</text>
</comment>
<dbReference type="OrthoDB" id="8477971at2"/>
<gene>
    <name evidence="1" type="ORF">NF27_DT01480</name>
</gene>
<keyword evidence="2" id="KW-1185">Reference proteome</keyword>
<dbReference type="Proteomes" id="UP000031258">
    <property type="component" value="Unassembled WGS sequence"/>
</dbReference>
<sequence>MQIIETLKYIDKDLPTIFIIRHAERFYKDSPEHDFFCYLTEQGKQQSLLLGKYIKENLGNITKVSSSIVERCIETGVKVIEGNDSKIGVNKVEYLTKAFVYDPQNAMIEFPQYTVKELVKMHLAENMISCMRKRDEGIKMLLSPIIQDLLDLDNRSLYVTHDYLLGMLYAMLVDLPIDKVEEEWFSYLDGVCLQKTNESKFILYRKESAIDITENLSKFEIKF</sequence>
<evidence type="ECO:0000313" key="2">
    <source>
        <dbReference type="Proteomes" id="UP000031258"/>
    </source>
</evidence>
<evidence type="ECO:0000313" key="1">
    <source>
        <dbReference type="EMBL" id="KIE05374.1"/>
    </source>
</evidence>
<accession>A0A0C1QIN0</accession>